<dbReference type="OrthoDB" id="206452at2759"/>
<dbReference type="FunCoup" id="G5EFJ3">
    <property type="interactions" value="2"/>
</dbReference>
<dbReference type="SMR" id="G5EFJ3"/>
<dbReference type="InterPro" id="IPR037238">
    <property type="entry name" value="YbiA-like_sf"/>
</dbReference>
<organism evidence="2 3">
    <name type="scientific">Caenorhabditis elegans</name>
    <dbReference type="NCBI Taxonomy" id="6239"/>
    <lineage>
        <taxon>Eukaryota</taxon>
        <taxon>Metazoa</taxon>
        <taxon>Ecdysozoa</taxon>
        <taxon>Nematoda</taxon>
        <taxon>Chromadorea</taxon>
        <taxon>Rhabditida</taxon>
        <taxon>Rhabditina</taxon>
        <taxon>Rhabditomorpha</taxon>
        <taxon>Rhabditoidea</taxon>
        <taxon>Rhabditidae</taxon>
        <taxon>Peloderinae</taxon>
        <taxon>Caenorhabditis</taxon>
    </lineage>
</organism>
<dbReference type="PaxDb" id="6239-C08E8.4"/>
<dbReference type="Proteomes" id="UP000001940">
    <property type="component" value="Chromosome V"/>
</dbReference>
<sequence length="209" mass="24375">MHTRILNAKNQQTYVLFYEDESVFSNFHPSNFEAETAKKLVNSGMFKEEEMLKFNCSEQYFMYHKALLVGDVDSAKVIITAKHPMVMKMTGRQLNMNRHDIDNWTQKSRDIMYLACLAKFSQNVELRKMLFRTQDMYLVEASGNDAIWGNGIWKEDKRSDDVANWHGTNYLGEILDRIRGELIGKPEFAAEKEAVQLESLEQRIQMLMA</sequence>
<dbReference type="STRING" id="6239.C08E8.4.1"/>
<accession>G5EFJ3</accession>
<dbReference type="FunFam" id="1.10.357.40:FF:000004">
    <property type="entry name" value="Infection Response protein"/>
    <property type="match status" value="1"/>
</dbReference>
<dbReference type="OMA" id="QWKGANK"/>
<dbReference type="CDD" id="cd15457">
    <property type="entry name" value="NADAR"/>
    <property type="match status" value="1"/>
</dbReference>
<protein>
    <submittedName>
        <fullName evidence="2">NADAR domain-containing protein</fullName>
    </submittedName>
</protein>
<dbReference type="WormBase" id="C08E8.4">
    <property type="protein sequence ID" value="CE42920"/>
    <property type="gene ID" value="WBGene00007440"/>
</dbReference>
<proteinExistence type="evidence at protein level"/>
<dbReference type="PeptideAtlas" id="G5EFJ3"/>
<dbReference type="GO" id="GO:0045087">
    <property type="term" value="P:innate immune response"/>
    <property type="evidence" value="ECO:0007007"/>
    <property type="project" value="WormBase"/>
</dbReference>
<dbReference type="CTD" id="182409"/>
<dbReference type="KEGG" id="cel:CELE_C08E8.4"/>
<dbReference type="AlphaFoldDB" id="G5EFJ3"/>
<dbReference type="InterPro" id="IPR012816">
    <property type="entry name" value="NADAR"/>
</dbReference>
<dbReference type="GeneID" id="182409"/>
<dbReference type="EMBL" id="BX284605">
    <property type="protein sequence ID" value="CAB03858.2"/>
    <property type="molecule type" value="Genomic_DNA"/>
</dbReference>
<evidence type="ECO:0007829" key="5">
    <source>
        <dbReference type="PeptideAtlas" id="G5EFJ3"/>
    </source>
</evidence>
<dbReference type="Gene3D" id="1.10.357.40">
    <property type="entry name" value="YbiA-like"/>
    <property type="match status" value="1"/>
</dbReference>
<keyword evidence="5" id="KW-1267">Proteomics identification</keyword>
<dbReference type="PhylomeDB" id="G5EFJ3"/>
<evidence type="ECO:0000313" key="3">
    <source>
        <dbReference type="Proteomes" id="UP000001940"/>
    </source>
</evidence>
<evidence type="ECO:0000259" key="1">
    <source>
        <dbReference type="Pfam" id="PF08719"/>
    </source>
</evidence>
<dbReference type="AGR" id="WB:WBGene00007440"/>
<name>G5EFJ3_CAEEL</name>
<evidence type="ECO:0000313" key="2">
    <source>
        <dbReference type="EMBL" id="CAB03858.2"/>
    </source>
</evidence>
<gene>
    <name evidence="2 4" type="ORF">C08E8.4</name>
    <name evidence="2" type="ORF">CELE_C08E8.4</name>
</gene>
<dbReference type="InParanoid" id="G5EFJ3"/>
<dbReference type="Bgee" id="WBGene00007440">
    <property type="expression patterns" value="Expressed in larva and 3 other cell types or tissues"/>
</dbReference>
<dbReference type="SUPFAM" id="SSF143990">
    <property type="entry name" value="YbiA-like"/>
    <property type="match status" value="1"/>
</dbReference>
<dbReference type="HOGENOM" id="CLU_084247_1_1_1"/>
<dbReference type="eggNOG" id="ENOG502S5QN">
    <property type="taxonomic scope" value="Eukaryota"/>
</dbReference>
<dbReference type="RefSeq" id="NP_001379202.1">
    <property type="nucleotide sequence ID" value="NM_001392690.1"/>
</dbReference>
<evidence type="ECO:0000313" key="4">
    <source>
        <dbReference type="WormBase" id="C08E8.4"/>
    </source>
</evidence>
<feature type="domain" description="NADAR" evidence="1">
    <location>
        <begin position="17"/>
        <end position="182"/>
    </location>
</feature>
<reference evidence="2 3" key="1">
    <citation type="journal article" date="1998" name="Science">
        <title>Genome sequence of the nematode C. elegans: a platform for investigating biology.</title>
        <authorList>
            <consortium name="The C. elegans sequencing consortium"/>
            <person name="Sulson J.E."/>
            <person name="Waterston R."/>
        </authorList>
    </citation>
    <scope>NUCLEOTIDE SEQUENCE [LARGE SCALE GENOMIC DNA]</scope>
    <source>
        <strain evidence="2 3">Bristol N2</strain>
    </source>
</reference>
<dbReference type="NCBIfam" id="TIGR02464">
    <property type="entry name" value="ribofla_fusion"/>
    <property type="match status" value="1"/>
</dbReference>
<dbReference type="Pfam" id="PF08719">
    <property type="entry name" value="NADAR"/>
    <property type="match status" value="1"/>
</dbReference>
<keyword evidence="3" id="KW-1185">Reference proteome</keyword>